<keyword evidence="2 6" id="KW-0378">Hydrolase</keyword>
<feature type="active site" description="Nucleophile" evidence="6">
    <location>
        <position position="59"/>
    </location>
</feature>
<keyword evidence="9" id="KW-1185">Reference proteome</keyword>
<comment type="function">
    <text evidence="7">Lipolytic acyl hydrolase (LAH).</text>
</comment>
<comment type="similarity">
    <text evidence="1 7">Belongs to the patatin family.</text>
</comment>
<evidence type="ECO:0000256" key="3">
    <source>
        <dbReference type="ARBA" id="ARBA00022821"/>
    </source>
</evidence>
<feature type="short sequence motif" description="DGA/G" evidence="6">
    <location>
        <begin position="210"/>
        <end position="212"/>
    </location>
</feature>
<dbReference type="RefSeq" id="XP_035548306.1">
    <property type="nucleotide sequence ID" value="XM_035692413.1"/>
</dbReference>
<keyword evidence="4 6" id="KW-0442">Lipid degradation</keyword>
<dbReference type="OrthoDB" id="1658288at2759"/>
<evidence type="ECO:0000256" key="2">
    <source>
        <dbReference type="ARBA" id="ARBA00022801"/>
    </source>
</evidence>
<feature type="short sequence motif" description="GXGXXG" evidence="6">
    <location>
        <begin position="19"/>
        <end position="24"/>
    </location>
</feature>
<dbReference type="GO" id="GO:0016042">
    <property type="term" value="P:lipid catabolic process"/>
    <property type="evidence" value="ECO:0007669"/>
    <property type="project" value="UniProtKB-UniRule"/>
</dbReference>
<dbReference type="GeneID" id="108985173"/>
<protein>
    <recommendedName>
        <fullName evidence="7">Patatin</fullName>
        <ecNumber evidence="7">3.1.1.-</ecNumber>
    </recommendedName>
</protein>
<gene>
    <name evidence="10" type="primary">LOC108985173</name>
</gene>
<keyword evidence="5 6" id="KW-0443">Lipid metabolism</keyword>
<feature type="short sequence motif" description="GXSXG" evidence="6">
    <location>
        <begin position="57"/>
        <end position="61"/>
    </location>
</feature>
<evidence type="ECO:0000259" key="8">
    <source>
        <dbReference type="PROSITE" id="PS51635"/>
    </source>
</evidence>
<keyword evidence="3" id="KW-0611">Plant defense</keyword>
<dbReference type="PANTHER" id="PTHR32176">
    <property type="entry name" value="XYLOSE ISOMERASE"/>
    <property type="match status" value="1"/>
</dbReference>
<dbReference type="FunFam" id="3.40.1090.10:FF:000005">
    <property type="entry name" value="Patatin"/>
    <property type="match status" value="1"/>
</dbReference>
<dbReference type="Proteomes" id="UP000235220">
    <property type="component" value="Chromosome 7"/>
</dbReference>
<dbReference type="EC" id="3.1.1.-" evidence="7"/>
<dbReference type="CDD" id="cd07214">
    <property type="entry name" value="Pat17_isozyme_like"/>
    <property type="match status" value="1"/>
</dbReference>
<feature type="domain" description="PNPLA" evidence="8">
    <location>
        <begin position="15"/>
        <end position="223"/>
    </location>
</feature>
<dbReference type="GO" id="GO:0006952">
    <property type="term" value="P:defense response"/>
    <property type="evidence" value="ECO:0007669"/>
    <property type="project" value="UniProtKB-KW"/>
</dbReference>
<sequence length="391" mass="43287">MASTGLAKGNMVTVLSIDGGGIRGIIPGTLLCFLESKLQELDGKSARIADYFDIIAGTSTGGLVTTMLTAPNKDNRPLYAAKDINNFYLEHSPKIFPHSSRENFVNSMTSLFGWVVGPKYDGKYLRSLTSRLLENLTLTQTLTNVIIPTFDIKLLQPVIFSTNDAKLNDLKNAKLADVCVGTSAAPTYLPAHYFETKDAMGRTRNFNLIDGGVAANNPTMMAISEIRKEMLMQNSTELNGMKKMLVLSLGTGTAKYEEKYTAAKSSKWGLLNWMYNDGATPLLDVYLDASSDMVDFHVSTLFQTLDRKNTYLRIQDDTLTGDATALDLASSENLQRLVEIGNELLKKPVSRVNLDTGKFEEIKNEGTNEEALAHFAKLLVEEKKLRENQYY</sequence>
<organism evidence="9 10">
    <name type="scientific">Juglans regia</name>
    <name type="common">English walnut</name>
    <dbReference type="NCBI Taxonomy" id="51240"/>
    <lineage>
        <taxon>Eukaryota</taxon>
        <taxon>Viridiplantae</taxon>
        <taxon>Streptophyta</taxon>
        <taxon>Embryophyta</taxon>
        <taxon>Tracheophyta</taxon>
        <taxon>Spermatophyta</taxon>
        <taxon>Magnoliopsida</taxon>
        <taxon>eudicotyledons</taxon>
        <taxon>Gunneridae</taxon>
        <taxon>Pentapetalae</taxon>
        <taxon>rosids</taxon>
        <taxon>fabids</taxon>
        <taxon>Fagales</taxon>
        <taxon>Juglandaceae</taxon>
        <taxon>Juglans</taxon>
    </lineage>
</organism>
<feature type="active site" description="Proton acceptor" evidence="6">
    <location>
        <position position="210"/>
    </location>
</feature>
<evidence type="ECO:0000256" key="5">
    <source>
        <dbReference type="ARBA" id="ARBA00023098"/>
    </source>
</evidence>
<reference evidence="10" key="1">
    <citation type="submission" date="2025-08" db="UniProtKB">
        <authorList>
            <consortium name="RefSeq"/>
        </authorList>
    </citation>
    <scope>IDENTIFICATION</scope>
    <source>
        <tissue evidence="10">Leaves</tissue>
    </source>
</reference>
<evidence type="ECO:0000256" key="1">
    <source>
        <dbReference type="ARBA" id="ARBA00010240"/>
    </source>
</evidence>
<name>A0A6P9ELL3_JUGRE</name>
<comment type="domain">
    <text evidence="7">The nitrogen atoms of the two glycine residues in the GGXR motif define the oxyanion hole, and stabilize the oxyanion that forms during the nucleophilic attack by the catalytic serine during substrate cleavage.</text>
</comment>
<dbReference type="Pfam" id="PF01734">
    <property type="entry name" value="Patatin"/>
    <property type="match status" value="1"/>
</dbReference>
<dbReference type="AlphaFoldDB" id="A0A6P9ELL3"/>
<dbReference type="KEGG" id="jre:108985173"/>
<evidence type="ECO:0000256" key="6">
    <source>
        <dbReference type="PROSITE-ProRule" id="PRU01161"/>
    </source>
</evidence>
<evidence type="ECO:0000256" key="7">
    <source>
        <dbReference type="RuleBase" id="RU361262"/>
    </source>
</evidence>
<dbReference type="SUPFAM" id="SSF52151">
    <property type="entry name" value="FabD/lysophospholipase-like"/>
    <property type="match status" value="1"/>
</dbReference>
<dbReference type="InterPro" id="IPR002641">
    <property type="entry name" value="PNPLA_dom"/>
</dbReference>
<dbReference type="GO" id="GO:0047372">
    <property type="term" value="F:monoacylglycerol lipase activity"/>
    <property type="evidence" value="ECO:0000318"/>
    <property type="project" value="GO_Central"/>
</dbReference>
<evidence type="ECO:0000313" key="9">
    <source>
        <dbReference type="Proteomes" id="UP000235220"/>
    </source>
</evidence>
<proteinExistence type="inferred from homology"/>
<dbReference type="Gene3D" id="3.40.1090.10">
    <property type="entry name" value="Cytosolic phospholipase A2 catalytic domain"/>
    <property type="match status" value="1"/>
</dbReference>
<evidence type="ECO:0000313" key="10">
    <source>
        <dbReference type="RefSeq" id="XP_035548306.1"/>
    </source>
</evidence>
<accession>A0A6P9ELL3</accession>
<evidence type="ECO:0000256" key="4">
    <source>
        <dbReference type="ARBA" id="ARBA00022963"/>
    </source>
</evidence>
<dbReference type="GO" id="GO:0004620">
    <property type="term" value="F:phospholipase activity"/>
    <property type="evidence" value="ECO:0000318"/>
    <property type="project" value="GO_Central"/>
</dbReference>
<dbReference type="InParanoid" id="A0A6P9ELL3"/>
<dbReference type="InterPro" id="IPR016035">
    <property type="entry name" value="Acyl_Trfase/lysoPLipase"/>
</dbReference>
<dbReference type="PROSITE" id="PS51635">
    <property type="entry name" value="PNPLA"/>
    <property type="match status" value="1"/>
</dbReference>
<dbReference type="PANTHER" id="PTHR32176:SF99">
    <property type="entry name" value="PATATIN"/>
    <property type="match status" value="1"/>
</dbReference>